<dbReference type="AlphaFoldDB" id="A0AAD8RL90"/>
<evidence type="ECO:0000256" key="4">
    <source>
        <dbReference type="ARBA" id="ARBA00023054"/>
    </source>
</evidence>
<dbReference type="GO" id="GO:0008017">
    <property type="term" value="F:microtubule binding"/>
    <property type="evidence" value="ECO:0007669"/>
    <property type="project" value="InterPro"/>
</dbReference>
<gene>
    <name evidence="11" type="ORF">QYE76_000502</name>
</gene>
<feature type="coiled-coil region" evidence="8">
    <location>
        <begin position="639"/>
        <end position="666"/>
    </location>
</feature>
<sequence>MCGIPRKGVRKERESRREESQRRVASPASGLVHRRLRRRGMRQAGALPRGDERKRRDYSRGFREAGEQSRAPPRLAARHRRQSPRLDLRRWWCFCNMVGRLGGSLWHTPGRASEAGAGGNGIAPDTVLAHVTAKGSGAASTQHRLFDIRTPVTQFKRKLKLPVETLSKSPSLSRVRRPPPRGEETPSRVSAATPRSAIAAQSVHRAKTAGAGSVQRKPAKSTLKPVRASGGLKSAARALHAAAVNSEEVPHYELREDPSFWMENNVQVVIRVRPLNNTEKNLCGYNRCLRQESAQSITWTGHPELCFKFDHVACESVNQEVLFRVAGLPMVENCMAGYNSCVFSYGQTGSGKTHTMLGEISELGVNPGPECGMIPRIFELLIARIREEEESRRDEKLKYNCKCSFLEIYNEQITDLVDPSSTNLLLREDTNVGAYVENLTEREVTSVGDILTLLTQSSVNRKVSATNMNSASSRSHTVFTCTIESRWEKDSICNSRFARLNLVDLAGSERQTASGAEVKTILAWKKGFECAAIQPCLLSWIVNFSLVITNLVDRTSGKKWHIPYRDSKLTFLLQDSLGGNSKTLIIANVSPSLCSSKETLSTLKFAQRARRIQNNALVNEDSLGDVQTLQNQICILKERESADNELQMLQSQIAKLLQEKENARECHLKSQETIEDLSSQVLQLKSEMIDKEKCYEARLEMCSVLKGKLLVDINNNFGLIEKKEQEATELSSKLDSFGNKILRLQAQEEEMLARADSMYNKLSVLTEEIDITNMNHNEKISVLEKQLANAANELGAVSLENNELRSQLNCIERRSYFMEEELTRESNATEKMEEKLTELKILLDERNSFLQKLQNDFSKLSDEKQCCDSQVLILRDKLERAQALAEERETIATEAWQIADEMKTYAEEKVKEVKVLERSVDDLQSTVCALEEQLARKVSQPNVVSVAKNKQGTELGKNIMHLHRQEEAMLSGSNSMHSEPSILIDEIFATNRGALAAESKENEDLHHQLDEALLLNGMLKDRMLEDLSLLQVNNAIPVNDMGGCSQFQLCNLLANYHHESVVINTIANDIETIVLASELKQHKAEVQEQMLMCTEVVEGLKTESTLWKVDQELGSAIIDDLLEENNNRRTDQENMKRNKDKIIVKVKRAKAATSLMCSLPKRD</sequence>
<name>A0AAD8RL90_LOLMU</name>
<reference evidence="11" key="1">
    <citation type="submission" date="2023-07" db="EMBL/GenBank/DDBJ databases">
        <title>A chromosome-level genome assembly of Lolium multiflorum.</title>
        <authorList>
            <person name="Chen Y."/>
            <person name="Copetti D."/>
            <person name="Kolliker R."/>
            <person name="Studer B."/>
        </authorList>
    </citation>
    <scope>NUCLEOTIDE SEQUENCE</scope>
    <source>
        <strain evidence="11">02402/16</strain>
        <tissue evidence="11">Leaf</tissue>
    </source>
</reference>
<feature type="coiled-coil region" evidence="8">
    <location>
        <begin position="773"/>
        <end position="807"/>
    </location>
</feature>
<evidence type="ECO:0000256" key="3">
    <source>
        <dbReference type="ARBA" id="ARBA00022840"/>
    </source>
</evidence>
<dbReference type="PROSITE" id="PS00411">
    <property type="entry name" value="KINESIN_MOTOR_1"/>
    <property type="match status" value="1"/>
</dbReference>
<dbReference type="EMBL" id="JAUUTY010000005">
    <property type="protein sequence ID" value="KAK1626187.1"/>
    <property type="molecule type" value="Genomic_DNA"/>
</dbReference>
<dbReference type="PANTHER" id="PTHR37739:SF8">
    <property type="entry name" value="KINESIN-LIKE PROTEIN KIN-12D"/>
    <property type="match status" value="1"/>
</dbReference>
<dbReference type="GO" id="GO:0007018">
    <property type="term" value="P:microtubule-based movement"/>
    <property type="evidence" value="ECO:0007669"/>
    <property type="project" value="InterPro"/>
</dbReference>
<evidence type="ECO:0000256" key="9">
    <source>
        <dbReference type="SAM" id="MobiDB-lite"/>
    </source>
</evidence>
<feature type="region of interest" description="Disordered" evidence="9">
    <location>
        <begin position="206"/>
        <end position="225"/>
    </location>
</feature>
<dbReference type="SUPFAM" id="SSF52540">
    <property type="entry name" value="P-loop containing nucleoside triphosphate hydrolases"/>
    <property type="match status" value="1"/>
</dbReference>
<evidence type="ECO:0000256" key="1">
    <source>
        <dbReference type="ARBA" id="ARBA00022701"/>
    </source>
</evidence>
<dbReference type="PANTHER" id="PTHR37739">
    <property type="entry name" value="KINESIN-LIKE PROTEIN KIN-12D"/>
    <property type="match status" value="1"/>
</dbReference>
<organism evidence="11 12">
    <name type="scientific">Lolium multiflorum</name>
    <name type="common">Italian ryegrass</name>
    <name type="synonym">Lolium perenne subsp. multiflorum</name>
    <dbReference type="NCBI Taxonomy" id="4521"/>
    <lineage>
        <taxon>Eukaryota</taxon>
        <taxon>Viridiplantae</taxon>
        <taxon>Streptophyta</taxon>
        <taxon>Embryophyta</taxon>
        <taxon>Tracheophyta</taxon>
        <taxon>Spermatophyta</taxon>
        <taxon>Magnoliopsida</taxon>
        <taxon>Liliopsida</taxon>
        <taxon>Poales</taxon>
        <taxon>Poaceae</taxon>
        <taxon>BOP clade</taxon>
        <taxon>Pooideae</taxon>
        <taxon>Poodae</taxon>
        <taxon>Poeae</taxon>
        <taxon>Poeae Chloroplast Group 2 (Poeae type)</taxon>
        <taxon>Loliodinae</taxon>
        <taxon>Loliinae</taxon>
        <taxon>Lolium</taxon>
    </lineage>
</organism>
<evidence type="ECO:0000256" key="6">
    <source>
        <dbReference type="ARBA" id="ARBA00034488"/>
    </source>
</evidence>
<dbReference type="Gene3D" id="3.40.850.10">
    <property type="entry name" value="Kinesin motor domain"/>
    <property type="match status" value="1"/>
</dbReference>
<feature type="region of interest" description="Disordered" evidence="9">
    <location>
        <begin position="1"/>
        <end position="81"/>
    </location>
</feature>
<dbReference type="GO" id="GO:0003777">
    <property type="term" value="F:microtubule motor activity"/>
    <property type="evidence" value="ECO:0007669"/>
    <property type="project" value="InterPro"/>
</dbReference>
<accession>A0AAD8RL90</accession>
<keyword evidence="1" id="KW-0493">Microtubule</keyword>
<feature type="region of interest" description="Disordered" evidence="9">
    <location>
        <begin position="166"/>
        <end position="197"/>
    </location>
</feature>
<comment type="caution">
    <text evidence="11">The sequence shown here is derived from an EMBL/GenBank/DDBJ whole genome shotgun (WGS) entry which is preliminary data.</text>
</comment>
<evidence type="ECO:0000313" key="11">
    <source>
        <dbReference type="EMBL" id="KAK1626187.1"/>
    </source>
</evidence>
<feature type="compositionally biased region" description="Basic and acidic residues" evidence="9">
    <location>
        <begin position="11"/>
        <end position="22"/>
    </location>
</feature>
<comment type="similarity">
    <text evidence="6">Belongs to the TRAFAC class myosin-kinesin ATPase superfamily. Kinesin family. KIN-12 subfamily.</text>
</comment>
<feature type="domain" description="Kinesin motor" evidence="10">
    <location>
        <begin position="265"/>
        <end position="612"/>
    </location>
</feature>
<dbReference type="Pfam" id="PF00225">
    <property type="entry name" value="Kinesin"/>
    <property type="match status" value="1"/>
</dbReference>
<dbReference type="FunFam" id="3.40.850.10:FF:000033">
    <property type="entry name" value="Kinesin-like protein KIN-12E"/>
    <property type="match status" value="1"/>
</dbReference>
<keyword evidence="3 7" id="KW-0067">ATP-binding</keyword>
<evidence type="ECO:0000256" key="8">
    <source>
        <dbReference type="SAM" id="Coils"/>
    </source>
</evidence>
<dbReference type="SMART" id="SM00129">
    <property type="entry name" value="KISc"/>
    <property type="match status" value="1"/>
</dbReference>
<keyword evidence="12" id="KW-1185">Reference proteome</keyword>
<dbReference type="InterPro" id="IPR036961">
    <property type="entry name" value="Kinesin_motor_dom_sf"/>
</dbReference>
<dbReference type="PRINTS" id="PR00380">
    <property type="entry name" value="KINESINHEAVY"/>
</dbReference>
<keyword evidence="5 7" id="KW-0505">Motor protein</keyword>
<protein>
    <recommendedName>
        <fullName evidence="10">Kinesin motor domain-containing protein</fullName>
    </recommendedName>
</protein>
<keyword evidence="2 7" id="KW-0547">Nucleotide-binding</keyword>
<evidence type="ECO:0000256" key="5">
    <source>
        <dbReference type="ARBA" id="ARBA00023175"/>
    </source>
</evidence>
<evidence type="ECO:0000256" key="2">
    <source>
        <dbReference type="ARBA" id="ARBA00022741"/>
    </source>
</evidence>
<dbReference type="GO" id="GO:0005874">
    <property type="term" value="C:microtubule"/>
    <property type="evidence" value="ECO:0007669"/>
    <property type="project" value="UniProtKB-KW"/>
</dbReference>
<dbReference type="Proteomes" id="UP001231189">
    <property type="component" value="Unassembled WGS sequence"/>
</dbReference>
<dbReference type="GO" id="GO:0005524">
    <property type="term" value="F:ATP binding"/>
    <property type="evidence" value="ECO:0007669"/>
    <property type="project" value="UniProtKB-UniRule"/>
</dbReference>
<dbReference type="InterPro" id="IPR027417">
    <property type="entry name" value="P-loop_NTPase"/>
</dbReference>
<feature type="compositionally biased region" description="Basic and acidic residues" evidence="9">
    <location>
        <begin position="49"/>
        <end position="67"/>
    </location>
</feature>
<feature type="binding site" evidence="7">
    <location>
        <begin position="346"/>
        <end position="353"/>
    </location>
    <ligand>
        <name>ATP</name>
        <dbReference type="ChEBI" id="CHEBI:30616"/>
    </ligand>
</feature>
<keyword evidence="4 8" id="KW-0175">Coiled coil</keyword>
<dbReference type="PROSITE" id="PS50067">
    <property type="entry name" value="KINESIN_MOTOR_2"/>
    <property type="match status" value="1"/>
</dbReference>
<evidence type="ECO:0000259" key="10">
    <source>
        <dbReference type="PROSITE" id="PS50067"/>
    </source>
</evidence>
<proteinExistence type="inferred from homology"/>
<dbReference type="InterPro" id="IPR019821">
    <property type="entry name" value="Kinesin_motor_CS"/>
</dbReference>
<feature type="compositionally biased region" description="Basic residues" evidence="9">
    <location>
        <begin position="32"/>
        <end position="41"/>
    </location>
</feature>
<dbReference type="InterPro" id="IPR044986">
    <property type="entry name" value="KIF15/KIN-12"/>
</dbReference>
<dbReference type="InterPro" id="IPR001752">
    <property type="entry name" value="Kinesin_motor_dom"/>
</dbReference>
<evidence type="ECO:0000313" key="12">
    <source>
        <dbReference type="Proteomes" id="UP001231189"/>
    </source>
</evidence>
<evidence type="ECO:0000256" key="7">
    <source>
        <dbReference type="PROSITE-ProRule" id="PRU00283"/>
    </source>
</evidence>